<dbReference type="AlphaFoldDB" id="A0A136J219"/>
<keyword evidence="2" id="KW-1185">Reference proteome</keyword>
<name>A0A136J219_9PEZI</name>
<protein>
    <submittedName>
        <fullName evidence="1">Uncharacterized protein</fullName>
    </submittedName>
</protein>
<dbReference type="Proteomes" id="UP000070501">
    <property type="component" value="Unassembled WGS sequence"/>
</dbReference>
<dbReference type="InParanoid" id="A0A136J219"/>
<evidence type="ECO:0000313" key="1">
    <source>
        <dbReference type="EMBL" id="KXJ91129.1"/>
    </source>
</evidence>
<gene>
    <name evidence="1" type="ORF">Micbo1qcDRAFT_69633</name>
</gene>
<evidence type="ECO:0000313" key="2">
    <source>
        <dbReference type="Proteomes" id="UP000070501"/>
    </source>
</evidence>
<sequence>MTTILDAVMIPHLIATMSDQGSASPSLSLGACVIGNHPAGVVSEGWHKTQSDQRVSNFHPALHEARFSRRGFRRHTMHSNHMWLAMRYIVNTCNNALPHRRLLYCVQPSNASD</sequence>
<dbReference type="EMBL" id="KQ964251">
    <property type="protein sequence ID" value="KXJ91129.1"/>
    <property type="molecule type" value="Genomic_DNA"/>
</dbReference>
<accession>A0A136J219</accession>
<organism evidence="1 2">
    <name type="scientific">Microdochium bolleyi</name>
    <dbReference type="NCBI Taxonomy" id="196109"/>
    <lineage>
        <taxon>Eukaryota</taxon>
        <taxon>Fungi</taxon>
        <taxon>Dikarya</taxon>
        <taxon>Ascomycota</taxon>
        <taxon>Pezizomycotina</taxon>
        <taxon>Sordariomycetes</taxon>
        <taxon>Xylariomycetidae</taxon>
        <taxon>Xylariales</taxon>
        <taxon>Microdochiaceae</taxon>
        <taxon>Microdochium</taxon>
    </lineage>
</organism>
<reference evidence="2" key="1">
    <citation type="submission" date="2016-02" db="EMBL/GenBank/DDBJ databases">
        <title>Draft genome sequence of Microdochium bolleyi, a fungal endophyte of beachgrass.</title>
        <authorList>
            <consortium name="DOE Joint Genome Institute"/>
            <person name="David A.S."/>
            <person name="May G."/>
            <person name="Haridas S."/>
            <person name="Lim J."/>
            <person name="Wang M."/>
            <person name="Labutti K."/>
            <person name="Lipzen A."/>
            <person name="Barry K."/>
            <person name="Grigoriev I.V."/>
        </authorList>
    </citation>
    <scope>NUCLEOTIDE SEQUENCE [LARGE SCALE GENOMIC DNA]</scope>
    <source>
        <strain evidence="2">J235TASD1</strain>
    </source>
</reference>
<proteinExistence type="predicted"/>